<evidence type="ECO:0000313" key="2">
    <source>
        <dbReference type="Proteomes" id="UP000533476"/>
    </source>
</evidence>
<gene>
    <name evidence="1" type="ORF">HIJ39_09775</name>
</gene>
<dbReference type="Proteomes" id="UP000533476">
    <property type="component" value="Unassembled WGS sequence"/>
</dbReference>
<keyword evidence="2" id="KW-1185">Reference proteome</keyword>
<evidence type="ECO:0000313" key="1">
    <source>
        <dbReference type="EMBL" id="NMP22639.1"/>
    </source>
</evidence>
<dbReference type="EMBL" id="JABBVZ010000027">
    <property type="protein sequence ID" value="NMP22639.1"/>
    <property type="molecule type" value="Genomic_DNA"/>
</dbReference>
<name>A0A7Y0Q3X6_9FIRM</name>
<reference evidence="1 2" key="1">
    <citation type="submission" date="2020-04" db="EMBL/GenBank/DDBJ databases">
        <authorList>
            <person name="Zhang R."/>
            <person name="Schippers A."/>
        </authorList>
    </citation>
    <scope>NUCLEOTIDE SEQUENCE [LARGE SCALE GENOMIC DNA]</scope>
    <source>
        <strain evidence="1 2">DSM 109850</strain>
    </source>
</reference>
<proteinExistence type="predicted"/>
<sequence length="82" mass="9095">MDQSILQHTMEQLKDVAERIYNVRKSLAEAATPDVLIAMETEQASRILADVFNGDELFRAMESVLNVRALIKMASEDSSPAA</sequence>
<comment type="caution">
    <text evidence="1">The sequence shown here is derived from an EMBL/GenBank/DDBJ whole genome shotgun (WGS) entry which is preliminary data.</text>
</comment>
<accession>A0A7Y0Q3X6</accession>
<dbReference type="RefSeq" id="WP_169099134.1">
    <property type="nucleotide sequence ID" value="NZ_JABBVZ010000027.1"/>
</dbReference>
<organism evidence="1 2">
    <name type="scientific">Sulfobacillus harzensis</name>
    <dbReference type="NCBI Taxonomy" id="2729629"/>
    <lineage>
        <taxon>Bacteria</taxon>
        <taxon>Bacillati</taxon>
        <taxon>Bacillota</taxon>
        <taxon>Clostridia</taxon>
        <taxon>Eubacteriales</taxon>
        <taxon>Clostridiales Family XVII. Incertae Sedis</taxon>
        <taxon>Sulfobacillus</taxon>
    </lineage>
</organism>
<dbReference type="AlphaFoldDB" id="A0A7Y0Q3X6"/>
<protein>
    <submittedName>
        <fullName evidence="1">Uncharacterized protein</fullName>
    </submittedName>
</protein>